<proteinExistence type="predicted"/>
<feature type="signal peptide" evidence="1">
    <location>
        <begin position="1"/>
        <end position="19"/>
    </location>
</feature>
<dbReference type="Proteomes" id="UP000813385">
    <property type="component" value="Unassembled WGS sequence"/>
</dbReference>
<evidence type="ECO:0000313" key="2">
    <source>
        <dbReference type="EMBL" id="KAH7358017.1"/>
    </source>
</evidence>
<evidence type="ECO:0000313" key="3">
    <source>
        <dbReference type="Proteomes" id="UP000813385"/>
    </source>
</evidence>
<keyword evidence="3" id="KW-1185">Reference proteome</keyword>
<accession>A0A8K0TAH2</accession>
<feature type="chain" id="PRO_5035445895" evidence="1">
    <location>
        <begin position="20"/>
        <end position="124"/>
    </location>
</feature>
<sequence length="124" mass="13006">MSFAHAVAALCHLTSVSSCSSCHVLSGHLQRMTGVFPNLLQLGCAWSGSQTGCLVSATNASMHNTRVCPDAYHSGTCLGVDASVEMRPAGTNPARAHHKEDVVAAGAAWPYKTLEEAKAKFSFS</sequence>
<name>A0A8K0TAH2_9PEZI</name>
<organism evidence="2 3">
    <name type="scientific">Plectosphaerella cucumerina</name>
    <dbReference type="NCBI Taxonomy" id="40658"/>
    <lineage>
        <taxon>Eukaryota</taxon>
        <taxon>Fungi</taxon>
        <taxon>Dikarya</taxon>
        <taxon>Ascomycota</taxon>
        <taxon>Pezizomycotina</taxon>
        <taxon>Sordariomycetes</taxon>
        <taxon>Hypocreomycetidae</taxon>
        <taxon>Glomerellales</taxon>
        <taxon>Plectosphaerellaceae</taxon>
        <taxon>Plectosphaerella</taxon>
    </lineage>
</organism>
<gene>
    <name evidence="2" type="ORF">B0T11DRAFT_283535</name>
</gene>
<dbReference type="EMBL" id="JAGPXD010000004">
    <property type="protein sequence ID" value="KAH7358017.1"/>
    <property type="molecule type" value="Genomic_DNA"/>
</dbReference>
<protein>
    <submittedName>
        <fullName evidence="2">Uncharacterized protein</fullName>
    </submittedName>
</protein>
<reference evidence="2" key="1">
    <citation type="journal article" date="2021" name="Nat. Commun.">
        <title>Genetic determinants of endophytism in the Arabidopsis root mycobiome.</title>
        <authorList>
            <person name="Mesny F."/>
            <person name="Miyauchi S."/>
            <person name="Thiergart T."/>
            <person name="Pickel B."/>
            <person name="Atanasova L."/>
            <person name="Karlsson M."/>
            <person name="Huettel B."/>
            <person name="Barry K.W."/>
            <person name="Haridas S."/>
            <person name="Chen C."/>
            <person name="Bauer D."/>
            <person name="Andreopoulos W."/>
            <person name="Pangilinan J."/>
            <person name="LaButti K."/>
            <person name="Riley R."/>
            <person name="Lipzen A."/>
            <person name="Clum A."/>
            <person name="Drula E."/>
            <person name="Henrissat B."/>
            <person name="Kohler A."/>
            <person name="Grigoriev I.V."/>
            <person name="Martin F.M."/>
            <person name="Hacquard S."/>
        </authorList>
    </citation>
    <scope>NUCLEOTIDE SEQUENCE</scope>
    <source>
        <strain evidence="2">MPI-CAGE-AT-0016</strain>
    </source>
</reference>
<comment type="caution">
    <text evidence="2">The sequence shown here is derived from an EMBL/GenBank/DDBJ whole genome shotgun (WGS) entry which is preliminary data.</text>
</comment>
<dbReference type="AlphaFoldDB" id="A0A8K0TAH2"/>
<keyword evidence="1" id="KW-0732">Signal</keyword>
<evidence type="ECO:0000256" key="1">
    <source>
        <dbReference type="SAM" id="SignalP"/>
    </source>
</evidence>